<dbReference type="OrthoDB" id="9809155at2"/>
<organism evidence="2 3">
    <name type="scientific">Methylomonas denitrificans</name>
    <dbReference type="NCBI Taxonomy" id="1538553"/>
    <lineage>
        <taxon>Bacteria</taxon>
        <taxon>Pseudomonadati</taxon>
        <taxon>Pseudomonadota</taxon>
        <taxon>Gammaproteobacteria</taxon>
        <taxon>Methylococcales</taxon>
        <taxon>Methylococcaceae</taxon>
        <taxon>Methylomonas</taxon>
    </lineage>
</organism>
<keyword evidence="3" id="KW-1185">Reference proteome</keyword>
<name>A0A126T266_9GAMM</name>
<dbReference type="EMBL" id="CP014476">
    <property type="protein sequence ID" value="AMK76167.1"/>
    <property type="molecule type" value="Genomic_DNA"/>
</dbReference>
<dbReference type="STRING" id="1538553.JT25_006625"/>
<gene>
    <name evidence="2" type="ORF">JT25_006625</name>
</gene>
<dbReference type="InterPro" id="IPR007712">
    <property type="entry name" value="RelE/ParE_toxin"/>
</dbReference>
<evidence type="ECO:0000313" key="2">
    <source>
        <dbReference type="EMBL" id="AMK76167.1"/>
    </source>
</evidence>
<evidence type="ECO:0000313" key="3">
    <source>
        <dbReference type="Proteomes" id="UP000030512"/>
    </source>
</evidence>
<sequence length="97" mass="11537">MNYEFLPEAEAEYLEAIRFYQDKQNRLGALLIDDFERAVNLIVQKPETWRMVHPAGVRRIGLSHFPYSVFYRNSAGRILITAFAHHRRRPGYWLSRV</sequence>
<dbReference type="KEGG" id="mdn:JT25_006625"/>
<protein>
    <recommendedName>
        <fullName evidence="4">Plasmid stabilization protein</fullName>
    </recommendedName>
</protein>
<dbReference type="AlphaFoldDB" id="A0A126T266"/>
<keyword evidence="1" id="KW-1277">Toxin-antitoxin system</keyword>
<reference evidence="2 3" key="1">
    <citation type="journal article" date="2015" name="Environ. Microbiol.">
        <title>Methane oxidation coupled to nitrate reduction under hypoxia by the Gammaproteobacterium Methylomonas denitrificans, sp. nov. type strain FJG1.</title>
        <authorList>
            <person name="Kits K.D."/>
            <person name="Klotz M.G."/>
            <person name="Stein L.Y."/>
        </authorList>
    </citation>
    <scope>NUCLEOTIDE SEQUENCE [LARGE SCALE GENOMIC DNA]</scope>
    <source>
        <strain evidence="2 3">FJG1</strain>
    </source>
</reference>
<evidence type="ECO:0008006" key="4">
    <source>
        <dbReference type="Google" id="ProtNLM"/>
    </source>
</evidence>
<dbReference type="Proteomes" id="UP000030512">
    <property type="component" value="Chromosome"/>
</dbReference>
<dbReference type="RefSeq" id="WP_036274780.1">
    <property type="nucleotide sequence ID" value="NZ_CP014476.1"/>
</dbReference>
<proteinExistence type="predicted"/>
<dbReference type="Pfam" id="PF05016">
    <property type="entry name" value="ParE_toxin"/>
    <property type="match status" value="1"/>
</dbReference>
<dbReference type="Gene3D" id="3.30.2310.20">
    <property type="entry name" value="RelE-like"/>
    <property type="match status" value="1"/>
</dbReference>
<evidence type="ECO:0000256" key="1">
    <source>
        <dbReference type="ARBA" id="ARBA00022649"/>
    </source>
</evidence>
<accession>A0A126T266</accession>
<dbReference type="InterPro" id="IPR035093">
    <property type="entry name" value="RelE/ParE_toxin_dom_sf"/>
</dbReference>